<reference evidence="2 3" key="1">
    <citation type="submission" date="2016-10" db="EMBL/GenBank/DDBJ databases">
        <title>Rodentibacter gen. nov. and new species.</title>
        <authorList>
            <person name="Christensen H."/>
        </authorList>
    </citation>
    <scope>NUCLEOTIDE SEQUENCE [LARGE SCALE GENOMIC DNA]</scope>
    <source>
        <strain evidence="2 3">H1987082031</strain>
    </source>
</reference>
<name>A0A1V3J6E5_9PAST</name>
<dbReference type="InterPro" id="IPR027417">
    <property type="entry name" value="P-loop_NTPase"/>
</dbReference>
<protein>
    <recommendedName>
        <fullName evidence="1">Novel STAND NTPase 3 domain-containing protein</fullName>
    </recommendedName>
</protein>
<dbReference type="AlphaFoldDB" id="A0A1V3J6E5"/>
<accession>A0A1V3J6E5</accession>
<dbReference type="InterPro" id="IPR049050">
    <property type="entry name" value="nSTAND3"/>
</dbReference>
<dbReference type="Gene3D" id="3.40.50.300">
    <property type="entry name" value="P-loop containing nucleotide triphosphate hydrolases"/>
    <property type="match status" value="1"/>
</dbReference>
<dbReference type="SUPFAM" id="SSF52540">
    <property type="entry name" value="P-loop containing nucleoside triphosphate hydrolases"/>
    <property type="match status" value="1"/>
</dbReference>
<evidence type="ECO:0000313" key="3">
    <source>
        <dbReference type="Proteomes" id="UP000189161"/>
    </source>
</evidence>
<dbReference type="Pfam" id="PF20720">
    <property type="entry name" value="nSTAND3"/>
    <property type="match status" value="1"/>
</dbReference>
<comment type="caution">
    <text evidence="2">The sequence shown here is derived from an EMBL/GenBank/DDBJ whole genome shotgun (WGS) entry which is preliminary data.</text>
</comment>
<proteinExistence type="predicted"/>
<dbReference type="EMBL" id="MLHL01000006">
    <property type="protein sequence ID" value="OOF50815.1"/>
    <property type="molecule type" value="Genomic_DNA"/>
</dbReference>
<sequence length="157" mass="18513">MLDISLFNERFDPKLKFDERLENYTKNKIEIFTNRNLIIISGEIAVGKSTLIRMLKKQCDNYRIIESISDFKKCLENLSNNDILCIESIGDEELESVLSDLMKIQNKVVFTTIALGYLEQYKTWPKFMEIQRIRAKMRTSPVHLRLTREDILAENIF</sequence>
<gene>
    <name evidence="2" type="ORF">BKK52_01315</name>
</gene>
<evidence type="ECO:0000313" key="2">
    <source>
        <dbReference type="EMBL" id="OOF50815.1"/>
    </source>
</evidence>
<dbReference type="RefSeq" id="WP_077477626.1">
    <property type="nucleotide sequence ID" value="NZ_MLHL01000006.1"/>
</dbReference>
<feature type="domain" description="Novel STAND NTPase 3" evidence="1">
    <location>
        <begin position="26"/>
        <end position="96"/>
    </location>
</feature>
<organism evidence="2 3">
    <name type="scientific">Rodentibacter trehalosifermentans</name>
    <dbReference type="NCBI Taxonomy" id="1908263"/>
    <lineage>
        <taxon>Bacteria</taxon>
        <taxon>Pseudomonadati</taxon>
        <taxon>Pseudomonadota</taxon>
        <taxon>Gammaproteobacteria</taxon>
        <taxon>Pasteurellales</taxon>
        <taxon>Pasteurellaceae</taxon>
        <taxon>Rodentibacter</taxon>
    </lineage>
</organism>
<keyword evidence="3" id="KW-1185">Reference proteome</keyword>
<dbReference type="Proteomes" id="UP000189161">
    <property type="component" value="Unassembled WGS sequence"/>
</dbReference>
<evidence type="ECO:0000259" key="1">
    <source>
        <dbReference type="Pfam" id="PF20720"/>
    </source>
</evidence>
<dbReference type="OrthoDB" id="5688693at2"/>